<comment type="caution">
    <text evidence="1">The sequence shown here is derived from an EMBL/GenBank/DDBJ whole genome shotgun (WGS) entry which is preliminary data.</text>
</comment>
<dbReference type="PANTHER" id="PTHR16897">
    <property type="entry name" value="OS10G0105400 PROTEIN"/>
    <property type="match status" value="1"/>
</dbReference>
<proteinExistence type="predicted"/>
<evidence type="ECO:0000313" key="1">
    <source>
        <dbReference type="EMBL" id="CAG2188716.1"/>
    </source>
</evidence>
<dbReference type="EMBL" id="CAJPWZ010000273">
    <property type="protein sequence ID" value="CAG2188716.1"/>
    <property type="molecule type" value="Genomic_DNA"/>
</dbReference>
<reference evidence="1" key="1">
    <citation type="submission" date="2021-03" db="EMBL/GenBank/DDBJ databases">
        <authorList>
            <person name="Bekaert M."/>
        </authorList>
    </citation>
    <scope>NUCLEOTIDE SEQUENCE</scope>
</reference>
<dbReference type="InterPro" id="IPR036116">
    <property type="entry name" value="FN3_sf"/>
</dbReference>
<dbReference type="Proteomes" id="UP000683360">
    <property type="component" value="Unassembled WGS sequence"/>
</dbReference>
<gene>
    <name evidence="1" type="ORF">MEDL_4117</name>
</gene>
<keyword evidence="2" id="KW-1185">Reference proteome</keyword>
<sequence>MSFDESDIDNDGTIEKLIFEEVVRRQIRIAKRSTSEPDVTNFKEGIKILLDRNASNEEIVTYVTQVRNYELQKRLNNLQSVDLGDGDRTTGQRAALKALGSSNPFSLYTSRETFDGMFSTPGDEAIFLMINSSGLPESQQSYVIGQGLSVNGTKLLAVKLANLTITDLRNIMDMKRLELMSVKELLTDIRDLTKALYFDFYDELSSEGDNIFTSLDLTLTGTLTFQDKMYRPWNFSVGGYYGMKFSVDASLSGMTATSGIHPFGGAVVSGNYKVEMTLKLTPTRLSLNGAVTLNVNLLVESFNKELYRNQLWYYSTPTIEKKVVNERRREPDNTPPVISSYIGQMVDINLSINITFQTTNQCYVRQIVNRDYTQPLFEISVHAEDDKSLVQLTLDVGTAPGGHDVLSAFKLGGPSTILNKPLTVTGVPLYFTVWAENSSGQKSKVTCSLLTYDISEPTGRLTADFITTSNPAVLRAFVVITEDSTLTLTQIGVGYGKGLYGDQVVPWTDVTVETTELSVSPADDPDNIKVLDIFTGPRIGRLVAPMLQPGIYKPTSGDCARACADMHSSECPSFNYDLLLGNCELLTSVEGGQYFLAASSLYRHYQRLGVGNIANFVYTDLDLQDNVLYYFNFHMVNSLGYESYISSEAVMVDLTSPEPGEVYNVSSDSTETVPCLDLIPSDRPDWKVWCLGVNSAVKNHRIVVDGPGSLTVFNGLVFMNDLTYTRANQYIAVNWVGFSDKESGILGYTVAVGTAVCQDDIYGHHDPQSHLFDASQWINSALISPVLLSDNNYYITVRALNNVTYGGPLATSVCHSTPYTIDNSPPIIHEIFNIQYDEENYTISLEHISSDPQSGLAYVELCLGRSKQDCLEMDWVRFGYSTKINHTIQISDGIPIYVKIKVVSTVDLRAIKSADDYIIVDRTAPVAGQVYDGSVLTVDQSYTNVNDKICLNWKNFVDLESSISHYMISVGTELDKSITDVVNLTRYKIYFLYDETQPLAGDVIDGTQSGFVDLEYSSSSARVEGQWRAFSDPESDITQYAVQVLSAGDLSHDYEVIKDWVQYPSDTASVSWLNLDLEHKDRVKVNVKATNGAQNTVTAESDGFVVDLTPPELMYIGDGTVAQEDVKYQGSTTEVSANFKFSDPESELDRFRYKSMRNIREQGDRSSQVFTVGEWHNIMDNSKIDYTQTALTLNPGGRYSMKIGAVNKAGAITAFETDGVIVDNSAPTIQSLKVGPLTAGHEVVMSGFVKQADTQGIQAAWSGVDSQSGISGYQVAVGTTSGGTETLIWTDYGMNTGAYIDGLTLALTSVYYVSVKVQNGAGMWSNVVTSTPVQIIGGSKKPLVNISFDIGVIIDGADGTENGIMGNDIDVTLDVTTVTIQFDGFTSDDQGIMGYEWAVGTSQGGEELQGFTKQGIVMKEETSIGNGIGGSGTAQNILSLEPGMTYYTTVRAITNDGSVIQAESDGVLVDRTPPTISFESLSGHAASDTNITEGGTQYQTTSTIYGQWSFNDTETAIERAWLSVSTYPGADDISPRSEVNVSALGEGNLPLGAITPQTSGKPNILNLWVQNSVGLMSTASSAAVVIDTTPPDIGIVTCPTFVSAYGQVKCTWTGFVDKQSGIVKYVVTMGSSEGSHDMFNGQEVDGVTDTFNFNNVSQFMVQDQPYYVTVTAVNYVAMETYSFSDPIRIDTTPPSYGKVIDLYTTYRVDAANATKTVQMNTKICNSDSDCDALDAICTETFSTVSVTWQPFTDQESGIAGYEMAVGITPGGAQIQAFTAVPAGALYHTIGGLSMSGNTIIYVSIKGINGAGLSSITSSDGVYLSYVSQGLSPLESIGVMDTLEEGSAVDVQLQDSTNTYRARWDVSGDPCPAVNYKWKVQRLDGLVVADWKDMDLLTEGMVDGLSLLNGELYYSLVKVTTAIGYSYFLRSDGVTIQQNALLPGRVFDGDMTGYDLNVLSSQSIVFANWDGFGLPSDTIAQVDILTGKAGIQIDQADLEAQPLDQKIVKYESCLGNRQKICQDKR</sequence>
<dbReference type="SUPFAM" id="SSF49265">
    <property type="entry name" value="Fibronectin type III"/>
    <property type="match status" value="1"/>
</dbReference>
<dbReference type="OrthoDB" id="6153184at2759"/>
<evidence type="ECO:0000313" key="2">
    <source>
        <dbReference type="Proteomes" id="UP000683360"/>
    </source>
</evidence>
<protein>
    <submittedName>
        <fullName evidence="1">Uncharacterized protein</fullName>
    </submittedName>
</protein>
<dbReference type="PANTHER" id="PTHR16897:SF2">
    <property type="entry name" value="OS03G0226600 PROTEIN"/>
    <property type="match status" value="1"/>
</dbReference>
<accession>A0A8S3Q1L4</accession>
<organism evidence="1 2">
    <name type="scientific">Mytilus edulis</name>
    <name type="common">Blue mussel</name>
    <dbReference type="NCBI Taxonomy" id="6550"/>
    <lineage>
        <taxon>Eukaryota</taxon>
        <taxon>Metazoa</taxon>
        <taxon>Spiralia</taxon>
        <taxon>Lophotrochozoa</taxon>
        <taxon>Mollusca</taxon>
        <taxon>Bivalvia</taxon>
        <taxon>Autobranchia</taxon>
        <taxon>Pteriomorphia</taxon>
        <taxon>Mytilida</taxon>
        <taxon>Mytiloidea</taxon>
        <taxon>Mytilidae</taxon>
        <taxon>Mytilinae</taxon>
        <taxon>Mytilus</taxon>
    </lineage>
</organism>
<name>A0A8S3Q1L4_MYTED</name>